<dbReference type="InterPro" id="IPR009057">
    <property type="entry name" value="Homeodomain-like_sf"/>
</dbReference>
<dbReference type="SMART" id="SM00342">
    <property type="entry name" value="HTH_ARAC"/>
    <property type="match status" value="1"/>
</dbReference>
<dbReference type="RefSeq" id="WP_202854630.1">
    <property type="nucleotide sequence ID" value="NZ_JAEUGD010000004.1"/>
</dbReference>
<dbReference type="Pfam" id="PF12833">
    <property type="entry name" value="HTH_18"/>
    <property type="match status" value="1"/>
</dbReference>
<dbReference type="PANTHER" id="PTHR43280:SF2">
    <property type="entry name" value="HTH-TYPE TRANSCRIPTIONAL REGULATOR EXSA"/>
    <property type="match status" value="1"/>
</dbReference>
<dbReference type="PANTHER" id="PTHR43280">
    <property type="entry name" value="ARAC-FAMILY TRANSCRIPTIONAL REGULATOR"/>
    <property type="match status" value="1"/>
</dbReference>
<dbReference type="InterPro" id="IPR018060">
    <property type="entry name" value="HTH_AraC"/>
</dbReference>
<keyword evidence="3" id="KW-0804">Transcription</keyword>
<dbReference type="Gene3D" id="1.10.10.60">
    <property type="entry name" value="Homeodomain-like"/>
    <property type="match status" value="1"/>
</dbReference>
<name>A0A937FUE3_9BACT</name>
<accession>A0A937FUE3</accession>
<evidence type="ECO:0000313" key="5">
    <source>
        <dbReference type="EMBL" id="MBL6445087.1"/>
    </source>
</evidence>
<keyword evidence="1" id="KW-0805">Transcription regulation</keyword>
<dbReference type="PRINTS" id="PR00032">
    <property type="entry name" value="HTHARAC"/>
</dbReference>
<dbReference type="SUPFAM" id="SSF46689">
    <property type="entry name" value="Homeodomain-like"/>
    <property type="match status" value="1"/>
</dbReference>
<dbReference type="InterPro" id="IPR018062">
    <property type="entry name" value="HTH_AraC-typ_CS"/>
</dbReference>
<comment type="caution">
    <text evidence="5">The sequence shown here is derived from an EMBL/GenBank/DDBJ whole genome shotgun (WGS) entry which is preliminary data.</text>
</comment>
<proteinExistence type="predicted"/>
<sequence length="248" mass="29582">MVTKLIPEANKVYFINKYTMMHILEGTASIQVDFKNFHDWDDKLIFLEKGQYIKFLSSGFIVRKIEFEDDEIFKNPEFRVLFKHLISLGYINFDECADCQKYLERSIFSRPTEILDISSQQWYWQNPFNAANEEYHIIFDVKDIIDRQFKSHLKNDQIVNLLGQYDLNPQVIYTQKVGITINKLLADKRLTESKKDISFTNKSIKEIAYDFGYKDPAYFNRVFKSHTGLTPTEFRLNSEFDRKRHFCK</sequence>
<dbReference type="EMBL" id="JAEUGD010000004">
    <property type="protein sequence ID" value="MBL6445087.1"/>
    <property type="molecule type" value="Genomic_DNA"/>
</dbReference>
<reference evidence="5" key="1">
    <citation type="submission" date="2021-01" db="EMBL/GenBank/DDBJ databases">
        <title>Fulvivirga kasyanovii gen. nov., sp nov., a novel member of the phylum Bacteroidetes isolated from seawater in a mussel farm.</title>
        <authorList>
            <person name="Zhao L.-H."/>
            <person name="Wang Z.-J."/>
        </authorList>
    </citation>
    <scope>NUCLEOTIDE SEQUENCE</scope>
    <source>
        <strain evidence="5">29W222</strain>
    </source>
</reference>
<evidence type="ECO:0000256" key="2">
    <source>
        <dbReference type="ARBA" id="ARBA00023125"/>
    </source>
</evidence>
<evidence type="ECO:0000313" key="6">
    <source>
        <dbReference type="Proteomes" id="UP000614216"/>
    </source>
</evidence>
<evidence type="ECO:0000256" key="1">
    <source>
        <dbReference type="ARBA" id="ARBA00023015"/>
    </source>
</evidence>
<dbReference type="PROSITE" id="PS00041">
    <property type="entry name" value="HTH_ARAC_FAMILY_1"/>
    <property type="match status" value="1"/>
</dbReference>
<dbReference type="PROSITE" id="PS01124">
    <property type="entry name" value="HTH_ARAC_FAMILY_2"/>
    <property type="match status" value="1"/>
</dbReference>
<feature type="domain" description="HTH araC/xylS-type" evidence="4">
    <location>
        <begin position="139"/>
        <end position="237"/>
    </location>
</feature>
<dbReference type="AlphaFoldDB" id="A0A937FUE3"/>
<dbReference type="GO" id="GO:0043565">
    <property type="term" value="F:sequence-specific DNA binding"/>
    <property type="evidence" value="ECO:0007669"/>
    <property type="project" value="InterPro"/>
</dbReference>
<keyword evidence="6" id="KW-1185">Reference proteome</keyword>
<dbReference type="GO" id="GO:0003700">
    <property type="term" value="F:DNA-binding transcription factor activity"/>
    <property type="evidence" value="ECO:0007669"/>
    <property type="project" value="InterPro"/>
</dbReference>
<keyword evidence="2" id="KW-0238">DNA-binding</keyword>
<evidence type="ECO:0000259" key="4">
    <source>
        <dbReference type="PROSITE" id="PS01124"/>
    </source>
</evidence>
<organism evidence="5 6">
    <name type="scientific">Fulvivirga marina</name>
    <dbReference type="NCBI Taxonomy" id="2494733"/>
    <lineage>
        <taxon>Bacteria</taxon>
        <taxon>Pseudomonadati</taxon>
        <taxon>Bacteroidota</taxon>
        <taxon>Cytophagia</taxon>
        <taxon>Cytophagales</taxon>
        <taxon>Fulvivirgaceae</taxon>
        <taxon>Fulvivirga</taxon>
    </lineage>
</organism>
<dbReference type="InterPro" id="IPR020449">
    <property type="entry name" value="Tscrpt_reg_AraC-type_HTH"/>
</dbReference>
<protein>
    <submittedName>
        <fullName evidence="5">Helix-turn-helix transcriptional regulator</fullName>
    </submittedName>
</protein>
<gene>
    <name evidence="5" type="ORF">JMN32_02130</name>
</gene>
<evidence type="ECO:0000256" key="3">
    <source>
        <dbReference type="ARBA" id="ARBA00023163"/>
    </source>
</evidence>
<dbReference type="Proteomes" id="UP000614216">
    <property type="component" value="Unassembled WGS sequence"/>
</dbReference>